<dbReference type="Gramene" id="mRNA:HanXRQr2_Chr13g0588551">
    <property type="protein sequence ID" value="mRNA:HanXRQr2_Chr13g0588551"/>
    <property type="gene ID" value="HanXRQr2_Chr13g0588551"/>
</dbReference>
<evidence type="ECO:0000313" key="1">
    <source>
        <dbReference type="EMBL" id="KAF5773434.1"/>
    </source>
</evidence>
<organism evidence="1 2">
    <name type="scientific">Helianthus annuus</name>
    <name type="common">Common sunflower</name>
    <dbReference type="NCBI Taxonomy" id="4232"/>
    <lineage>
        <taxon>Eukaryota</taxon>
        <taxon>Viridiplantae</taxon>
        <taxon>Streptophyta</taxon>
        <taxon>Embryophyta</taxon>
        <taxon>Tracheophyta</taxon>
        <taxon>Spermatophyta</taxon>
        <taxon>Magnoliopsida</taxon>
        <taxon>eudicotyledons</taxon>
        <taxon>Gunneridae</taxon>
        <taxon>Pentapetalae</taxon>
        <taxon>asterids</taxon>
        <taxon>campanulids</taxon>
        <taxon>Asterales</taxon>
        <taxon>Asteraceae</taxon>
        <taxon>Asteroideae</taxon>
        <taxon>Heliantheae alliance</taxon>
        <taxon>Heliantheae</taxon>
        <taxon>Helianthus</taxon>
    </lineage>
</organism>
<proteinExistence type="predicted"/>
<accession>A0A9K3EK20</accession>
<reference evidence="1" key="1">
    <citation type="journal article" date="2017" name="Nature">
        <title>The sunflower genome provides insights into oil metabolism, flowering and Asterid evolution.</title>
        <authorList>
            <person name="Badouin H."/>
            <person name="Gouzy J."/>
            <person name="Grassa C.J."/>
            <person name="Murat F."/>
            <person name="Staton S.E."/>
            <person name="Cottret L."/>
            <person name="Lelandais-Briere C."/>
            <person name="Owens G.L."/>
            <person name="Carrere S."/>
            <person name="Mayjonade B."/>
            <person name="Legrand L."/>
            <person name="Gill N."/>
            <person name="Kane N.C."/>
            <person name="Bowers J.E."/>
            <person name="Hubner S."/>
            <person name="Bellec A."/>
            <person name="Berard A."/>
            <person name="Berges H."/>
            <person name="Blanchet N."/>
            <person name="Boniface M.C."/>
            <person name="Brunel D."/>
            <person name="Catrice O."/>
            <person name="Chaidir N."/>
            <person name="Claudel C."/>
            <person name="Donnadieu C."/>
            <person name="Faraut T."/>
            <person name="Fievet G."/>
            <person name="Helmstetter N."/>
            <person name="King M."/>
            <person name="Knapp S.J."/>
            <person name="Lai Z."/>
            <person name="Le Paslier M.C."/>
            <person name="Lippi Y."/>
            <person name="Lorenzon L."/>
            <person name="Mandel J.R."/>
            <person name="Marage G."/>
            <person name="Marchand G."/>
            <person name="Marquand E."/>
            <person name="Bret-Mestries E."/>
            <person name="Morien E."/>
            <person name="Nambeesan S."/>
            <person name="Nguyen T."/>
            <person name="Pegot-Espagnet P."/>
            <person name="Pouilly N."/>
            <person name="Raftis F."/>
            <person name="Sallet E."/>
            <person name="Schiex T."/>
            <person name="Thomas J."/>
            <person name="Vandecasteele C."/>
            <person name="Vares D."/>
            <person name="Vear F."/>
            <person name="Vautrin S."/>
            <person name="Crespi M."/>
            <person name="Mangin B."/>
            <person name="Burke J.M."/>
            <person name="Salse J."/>
            <person name="Munos S."/>
            <person name="Vincourt P."/>
            <person name="Rieseberg L.H."/>
            <person name="Langlade N.B."/>
        </authorList>
    </citation>
    <scope>NUCLEOTIDE SEQUENCE</scope>
    <source>
        <tissue evidence="1">Leaves</tissue>
    </source>
</reference>
<dbReference type="EMBL" id="MNCJ02000328">
    <property type="protein sequence ID" value="KAF5773434.1"/>
    <property type="molecule type" value="Genomic_DNA"/>
</dbReference>
<protein>
    <submittedName>
        <fullName evidence="1">Uncharacterized protein</fullName>
    </submittedName>
</protein>
<gene>
    <name evidence="1" type="ORF">HanXRQr2_Chr13g0588551</name>
</gene>
<dbReference type="AlphaFoldDB" id="A0A9K3EK20"/>
<name>A0A9K3EK20_HELAN</name>
<evidence type="ECO:0000313" key="2">
    <source>
        <dbReference type="Proteomes" id="UP000215914"/>
    </source>
</evidence>
<comment type="caution">
    <text evidence="1">The sequence shown here is derived from an EMBL/GenBank/DDBJ whole genome shotgun (WGS) entry which is preliminary data.</text>
</comment>
<sequence length="55" mass="6345">MLESFVLDYLLVSRSILEWHFLISIYHNSNLVFSQTPKPSSLKTKVSSQCLFPSL</sequence>
<reference evidence="1" key="2">
    <citation type="submission" date="2020-06" db="EMBL/GenBank/DDBJ databases">
        <title>Helianthus annuus Genome sequencing and assembly Release 2.</title>
        <authorList>
            <person name="Gouzy J."/>
            <person name="Langlade N."/>
            <person name="Munos S."/>
        </authorList>
    </citation>
    <scope>NUCLEOTIDE SEQUENCE</scope>
    <source>
        <tissue evidence="1">Leaves</tissue>
    </source>
</reference>
<dbReference type="Proteomes" id="UP000215914">
    <property type="component" value="Unassembled WGS sequence"/>
</dbReference>
<keyword evidence="2" id="KW-1185">Reference proteome</keyword>